<organism evidence="1 2">
    <name type="scientific">Virgibacillus byunsanensis</name>
    <dbReference type="NCBI Taxonomy" id="570945"/>
    <lineage>
        <taxon>Bacteria</taxon>
        <taxon>Bacillati</taxon>
        <taxon>Bacillota</taxon>
        <taxon>Bacilli</taxon>
        <taxon>Bacillales</taxon>
        <taxon>Bacillaceae</taxon>
        <taxon>Virgibacillus</taxon>
    </lineage>
</organism>
<accession>A0ABW3LGL4</accession>
<proteinExistence type="predicted"/>
<protein>
    <submittedName>
        <fullName evidence="1">Uncharacterized protein</fullName>
    </submittedName>
</protein>
<keyword evidence="2" id="KW-1185">Reference proteome</keyword>
<evidence type="ECO:0000313" key="2">
    <source>
        <dbReference type="Proteomes" id="UP001597040"/>
    </source>
</evidence>
<name>A0ABW3LGL4_9BACI</name>
<dbReference type="RefSeq" id="WP_390358383.1">
    <property type="nucleotide sequence ID" value="NZ_JBHTKJ010000001.1"/>
</dbReference>
<dbReference type="Proteomes" id="UP001597040">
    <property type="component" value="Unassembled WGS sequence"/>
</dbReference>
<reference evidence="2" key="1">
    <citation type="journal article" date="2019" name="Int. J. Syst. Evol. Microbiol.">
        <title>The Global Catalogue of Microorganisms (GCM) 10K type strain sequencing project: providing services to taxonomists for standard genome sequencing and annotation.</title>
        <authorList>
            <consortium name="The Broad Institute Genomics Platform"/>
            <consortium name="The Broad Institute Genome Sequencing Center for Infectious Disease"/>
            <person name="Wu L."/>
            <person name="Ma J."/>
        </authorList>
    </citation>
    <scope>NUCLEOTIDE SEQUENCE [LARGE SCALE GENOMIC DNA]</scope>
    <source>
        <strain evidence="2">CCUG 56754</strain>
    </source>
</reference>
<evidence type="ECO:0000313" key="1">
    <source>
        <dbReference type="EMBL" id="MFD1036832.1"/>
    </source>
</evidence>
<comment type="caution">
    <text evidence="1">The sequence shown here is derived from an EMBL/GenBank/DDBJ whole genome shotgun (WGS) entry which is preliminary data.</text>
</comment>
<gene>
    <name evidence="1" type="ORF">ACFQ3N_00120</name>
</gene>
<dbReference type="EMBL" id="JBHTKJ010000001">
    <property type="protein sequence ID" value="MFD1036832.1"/>
    <property type="molecule type" value="Genomic_DNA"/>
</dbReference>
<sequence length="42" mass="4344">MKQFYLLVGITSLTILISLSSGTAIAEPVLLLNIDPGLGGVD</sequence>